<evidence type="ECO:0000256" key="12">
    <source>
        <dbReference type="ARBA" id="ARBA00022982"/>
    </source>
</evidence>
<keyword evidence="11" id="KW-0479">Metal-binding</keyword>
<evidence type="ECO:0000256" key="15">
    <source>
        <dbReference type="ARBA" id="ARBA00023136"/>
    </source>
</evidence>
<dbReference type="CDD" id="cd03495">
    <property type="entry name" value="SQR_TypeC_SdhD_like"/>
    <property type="match status" value="1"/>
</dbReference>
<feature type="transmembrane region" description="Helical" evidence="16">
    <location>
        <begin position="102"/>
        <end position="126"/>
    </location>
</feature>
<keyword evidence="9" id="KW-0349">Heme</keyword>
<accession>A0ABY2Q361</accession>
<keyword evidence="8" id="KW-0816">Tricarboxylic acid cycle</keyword>
<evidence type="ECO:0000256" key="13">
    <source>
        <dbReference type="ARBA" id="ARBA00022989"/>
    </source>
</evidence>
<keyword evidence="14" id="KW-0408">Iron</keyword>
<evidence type="ECO:0000256" key="5">
    <source>
        <dbReference type="ARBA" id="ARBA00011558"/>
    </source>
</evidence>
<evidence type="ECO:0000256" key="8">
    <source>
        <dbReference type="ARBA" id="ARBA00022532"/>
    </source>
</evidence>
<evidence type="ECO:0000256" key="3">
    <source>
        <dbReference type="ARBA" id="ARBA00004141"/>
    </source>
</evidence>
<dbReference type="InterPro" id="IPR014312">
    <property type="entry name" value="Succ_DH_anchor"/>
</dbReference>
<dbReference type="Pfam" id="PF01127">
    <property type="entry name" value="Sdh_cyt"/>
    <property type="match status" value="1"/>
</dbReference>
<proteinExistence type="predicted"/>
<evidence type="ECO:0000313" key="17">
    <source>
        <dbReference type="EMBL" id="THF55409.1"/>
    </source>
</evidence>
<keyword evidence="18" id="KW-1185">Reference proteome</keyword>
<sequence>MRRFRIQTPLGRAVGLGSAKSGFGHWWTERITAAALVLPAIWFAASLIAHSGSDYDTFRRWLREPINTALMVLLLVTLFWHAALGLQVVIEDYVHSVAKIWALIVMRFACFALAAVGIIAALRIALGA</sequence>
<evidence type="ECO:0000256" key="16">
    <source>
        <dbReference type="SAM" id="Phobius"/>
    </source>
</evidence>
<evidence type="ECO:0000256" key="7">
    <source>
        <dbReference type="ARBA" id="ARBA00022448"/>
    </source>
</evidence>
<evidence type="ECO:0000256" key="9">
    <source>
        <dbReference type="ARBA" id="ARBA00022617"/>
    </source>
</evidence>
<comment type="function">
    <text evidence="2">Membrane-anchoring subunit of succinate dehydrogenase (SDH).</text>
</comment>
<keyword evidence="15 16" id="KW-0472">Membrane</keyword>
<keyword evidence="7" id="KW-0813">Transport</keyword>
<dbReference type="Gene3D" id="1.20.1300.10">
    <property type="entry name" value="Fumarate reductase/succinate dehydrogenase, transmembrane subunit"/>
    <property type="match status" value="1"/>
</dbReference>
<dbReference type="SUPFAM" id="SSF81343">
    <property type="entry name" value="Fumarate reductase respiratory complex transmembrane subunits"/>
    <property type="match status" value="1"/>
</dbReference>
<evidence type="ECO:0000256" key="14">
    <source>
        <dbReference type="ARBA" id="ARBA00023004"/>
    </source>
</evidence>
<dbReference type="Proteomes" id="UP000306441">
    <property type="component" value="Unassembled WGS sequence"/>
</dbReference>
<evidence type="ECO:0000313" key="18">
    <source>
        <dbReference type="Proteomes" id="UP000306441"/>
    </source>
</evidence>
<comment type="caution">
    <text evidence="17">The sequence shown here is derived from an EMBL/GenBank/DDBJ whole genome shotgun (WGS) entry which is preliminary data.</text>
</comment>
<keyword evidence="13 16" id="KW-1133">Transmembrane helix</keyword>
<comment type="pathway">
    <text evidence="4">Carbohydrate metabolism; tricarboxylic acid cycle.</text>
</comment>
<feature type="transmembrane region" description="Helical" evidence="16">
    <location>
        <begin position="31"/>
        <end position="49"/>
    </location>
</feature>
<keyword evidence="12" id="KW-0249">Electron transport</keyword>
<evidence type="ECO:0000256" key="10">
    <source>
        <dbReference type="ARBA" id="ARBA00022692"/>
    </source>
</evidence>
<evidence type="ECO:0000256" key="6">
    <source>
        <dbReference type="ARBA" id="ARBA00019425"/>
    </source>
</evidence>
<dbReference type="InterPro" id="IPR000701">
    <property type="entry name" value="SuccDH_FuR_B_TM-su"/>
</dbReference>
<comment type="subunit">
    <text evidence="5">Part of an enzyme complex containing four subunits: a flavoprotein, an iron-sulfur protein, plus two membrane-anchoring proteins, SdhC and SdhD.</text>
</comment>
<dbReference type="NCBIfam" id="TIGR02968">
    <property type="entry name" value="succ_dehyd_anc"/>
    <property type="match status" value="1"/>
</dbReference>
<protein>
    <recommendedName>
        <fullName evidence="6">Succinate dehydrogenase hydrophobic membrane anchor subunit</fullName>
    </recommendedName>
</protein>
<keyword evidence="10 16" id="KW-0812">Transmembrane</keyword>
<dbReference type="InterPro" id="IPR034804">
    <property type="entry name" value="SQR/QFR_C/D"/>
</dbReference>
<comment type="cofactor">
    <cofactor evidence="1">
        <name>heme</name>
        <dbReference type="ChEBI" id="CHEBI:30413"/>
    </cofactor>
</comment>
<name>A0ABY2Q361_9HYPH</name>
<evidence type="ECO:0000256" key="4">
    <source>
        <dbReference type="ARBA" id="ARBA00005163"/>
    </source>
</evidence>
<organism evidence="17 18">
    <name type="scientific">Ollibium composti</name>
    <dbReference type="NCBI Taxonomy" id="2675109"/>
    <lineage>
        <taxon>Bacteria</taxon>
        <taxon>Pseudomonadati</taxon>
        <taxon>Pseudomonadota</taxon>
        <taxon>Alphaproteobacteria</taxon>
        <taxon>Hyphomicrobiales</taxon>
        <taxon>Phyllobacteriaceae</taxon>
        <taxon>Ollibium</taxon>
    </lineage>
</organism>
<comment type="subcellular location">
    <subcellularLocation>
        <location evidence="3">Membrane</location>
        <topology evidence="3">Multi-pass membrane protein</topology>
    </subcellularLocation>
</comment>
<reference evidence="17 18" key="1">
    <citation type="submission" date="2019-04" db="EMBL/GenBank/DDBJ databases">
        <title>Mesorhizobium composti sp. nov., isolated from compost.</title>
        <authorList>
            <person name="Lin S.-Y."/>
            <person name="Hameed A."/>
            <person name="Hsieh Y.-T."/>
            <person name="Young C.-C."/>
        </authorList>
    </citation>
    <scope>NUCLEOTIDE SEQUENCE [LARGE SCALE GENOMIC DNA]</scope>
    <source>
        <strain evidence="17 18">CC-YTH430</strain>
    </source>
</reference>
<gene>
    <name evidence="17" type="primary">sdhD</name>
    <name evidence="17" type="ORF">E6C48_17370</name>
</gene>
<evidence type="ECO:0000256" key="11">
    <source>
        <dbReference type="ARBA" id="ARBA00022723"/>
    </source>
</evidence>
<evidence type="ECO:0000256" key="2">
    <source>
        <dbReference type="ARBA" id="ARBA00004050"/>
    </source>
</evidence>
<dbReference type="EMBL" id="SSNY01000011">
    <property type="protein sequence ID" value="THF55409.1"/>
    <property type="molecule type" value="Genomic_DNA"/>
</dbReference>
<evidence type="ECO:0000256" key="1">
    <source>
        <dbReference type="ARBA" id="ARBA00001971"/>
    </source>
</evidence>
<dbReference type="RefSeq" id="WP_136359447.1">
    <property type="nucleotide sequence ID" value="NZ_SSNY01000011.1"/>
</dbReference>
<feature type="transmembrane region" description="Helical" evidence="16">
    <location>
        <begin position="70"/>
        <end position="90"/>
    </location>
</feature>